<protein>
    <recommendedName>
        <fullName evidence="13">Toxin</fullName>
    </recommendedName>
</protein>
<dbReference type="SUPFAM" id="SSF50370">
    <property type="entry name" value="Ricin B-like lectins"/>
    <property type="match status" value="1"/>
</dbReference>
<accession>A0A1T0ASH7</accession>
<comment type="caution">
    <text evidence="11">The sequence shown here is derived from an EMBL/GenBank/DDBJ whole genome shotgun (WGS) entry which is preliminary data.</text>
</comment>
<evidence type="ECO:0008006" key="13">
    <source>
        <dbReference type="Google" id="ProtNLM"/>
    </source>
</evidence>
<keyword evidence="9" id="KW-0449">Lipoprotein</keyword>
<reference evidence="11 12" key="1">
    <citation type="submission" date="2017-02" db="EMBL/GenBank/DDBJ databases">
        <title>Draft genome sequence of Haemophilus paracuniculus CCUG 43573 type strain.</title>
        <authorList>
            <person name="Engstrom-Jakobsson H."/>
            <person name="Salva-Serra F."/>
            <person name="Thorell K."/>
            <person name="Gonzales-Siles L."/>
            <person name="Karlsson R."/>
            <person name="Boulund F."/>
            <person name="Engstrand L."/>
            <person name="Kristiansson E."/>
            <person name="Moore E."/>
        </authorList>
    </citation>
    <scope>NUCLEOTIDE SEQUENCE [LARGE SCALE GENOMIC DNA]</scope>
    <source>
        <strain evidence="11 12">CCUG 43573</strain>
    </source>
</reference>
<evidence type="ECO:0000256" key="3">
    <source>
        <dbReference type="ARBA" id="ARBA00022729"/>
    </source>
</evidence>
<gene>
    <name evidence="11" type="ORF">B0187_05150</name>
</gene>
<keyword evidence="7" id="KW-0564">Palmitate</keyword>
<evidence type="ECO:0000256" key="1">
    <source>
        <dbReference type="ARBA" id="ARBA00004459"/>
    </source>
</evidence>
<evidence type="ECO:0000256" key="7">
    <source>
        <dbReference type="ARBA" id="ARBA00023139"/>
    </source>
</evidence>
<organism evidence="11 12">
    <name type="scientific">Haemophilus paracuniculus</name>
    <dbReference type="NCBI Taxonomy" id="734"/>
    <lineage>
        <taxon>Bacteria</taxon>
        <taxon>Pseudomonadati</taxon>
        <taxon>Pseudomonadota</taxon>
        <taxon>Gammaproteobacteria</taxon>
        <taxon>Pasteurellales</taxon>
        <taxon>Pasteurellaceae</taxon>
        <taxon>Haemophilus</taxon>
    </lineage>
</organism>
<evidence type="ECO:0000256" key="8">
    <source>
        <dbReference type="ARBA" id="ARBA00023237"/>
    </source>
</evidence>
<name>A0A1T0ASH7_9PAST</name>
<evidence type="ECO:0000256" key="10">
    <source>
        <dbReference type="SAM" id="SignalP"/>
    </source>
</evidence>
<dbReference type="OrthoDB" id="5676489at2"/>
<dbReference type="GO" id="GO:0090729">
    <property type="term" value="F:toxin activity"/>
    <property type="evidence" value="ECO:0007669"/>
    <property type="project" value="UniProtKB-KW"/>
</dbReference>
<dbReference type="EMBL" id="MUYA01000007">
    <property type="protein sequence ID" value="OOR99148.1"/>
    <property type="molecule type" value="Genomic_DNA"/>
</dbReference>
<dbReference type="CDD" id="cd23413">
    <property type="entry name" value="beta-trefoil_Ricin_CdtC"/>
    <property type="match status" value="1"/>
</dbReference>
<dbReference type="InterPro" id="IPR035992">
    <property type="entry name" value="Ricin_B-like_lectins"/>
</dbReference>
<evidence type="ECO:0000256" key="5">
    <source>
        <dbReference type="ARBA" id="ARBA00023026"/>
    </source>
</evidence>
<feature type="chain" id="PRO_5013024054" description="Toxin" evidence="10">
    <location>
        <begin position="22"/>
        <end position="178"/>
    </location>
</feature>
<keyword evidence="12" id="KW-1185">Reference proteome</keyword>
<dbReference type="GO" id="GO:0030246">
    <property type="term" value="F:carbohydrate binding"/>
    <property type="evidence" value="ECO:0007669"/>
    <property type="project" value="UniProtKB-KW"/>
</dbReference>
<keyword evidence="5" id="KW-0843">Virulence</keyword>
<evidence type="ECO:0000313" key="11">
    <source>
        <dbReference type="EMBL" id="OOR99148.1"/>
    </source>
</evidence>
<keyword evidence="2" id="KW-0800">Toxin</keyword>
<keyword evidence="8" id="KW-0998">Cell outer membrane</keyword>
<evidence type="ECO:0000313" key="12">
    <source>
        <dbReference type="Proteomes" id="UP000190867"/>
    </source>
</evidence>
<dbReference type="Pfam" id="PF03498">
    <property type="entry name" value="CDtoxinA"/>
    <property type="match status" value="1"/>
</dbReference>
<sequence length="178" mass="19663">MKKIALFLSLIIAPLSSTLSSEPPTSYPDVVSIPPAIVSLRSMQTGEPVRNNEYSISDPRNINWEMLNPDVQQSFADVRDNGIFVQFRVVEKPNLCFNPRGTTICQDSKNSIFVLIPTESGAVAMKNLQGECVVSRNYRTYSTEPCGKSLKGQVLELPFLWAITPPFGKGKLLTAPTK</sequence>
<dbReference type="AlphaFoldDB" id="A0A1T0ASH7"/>
<keyword evidence="6" id="KW-0472">Membrane</keyword>
<evidence type="ECO:0000256" key="6">
    <source>
        <dbReference type="ARBA" id="ARBA00023136"/>
    </source>
</evidence>
<dbReference type="GO" id="GO:0009279">
    <property type="term" value="C:cell outer membrane"/>
    <property type="evidence" value="ECO:0007669"/>
    <property type="project" value="UniProtKB-SubCell"/>
</dbReference>
<comment type="subcellular location">
    <subcellularLocation>
        <location evidence="1">Cell outer membrane</location>
        <topology evidence="1">Lipid-anchor</topology>
    </subcellularLocation>
</comment>
<keyword evidence="4" id="KW-0430">Lectin</keyword>
<evidence type="ECO:0000256" key="2">
    <source>
        <dbReference type="ARBA" id="ARBA00022656"/>
    </source>
</evidence>
<dbReference type="RefSeq" id="WP_078236796.1">
    <property type="nucleotide sequence ID" value="NZ_MUYA01000007.1"/>
</dbReference>
<proteinExistence type="predicted"/>
<keyword evidence="3 10" id="KW-0732">Signal</keyword>
<feature type="signal peptide" evidence="10">
    <location>
        <begin position="1"/>
        <end position="21"/>
    </location>
</feature>
<dbReference type="InterPro" id="IPR003558">
    <property type="entry name" value="CDtoxinA/C"/>
</dbReference>
<dbReference type="Gene3D" id="2.80.10.50">
    <property type="match status" value="1"/>
</dbReference>
<evidence type="ECO:0000256" key="4">
    <source>
        <dbReference type="ARBA" id="ARBA00022734"/>
    </source>
</evidence>
<evidence type="ECO:0000256" key="9">
    <source>
        <dbReference type="ARBA" id="ARBA00023288"/>
    </source>
</evidence>
<dbReference type="Proteomes" id="UP000190867">
    <property type="component" value="Unassembled WGS sequence"/>
</dbReference>